<dbReference type="SUPFAM" id="SSF46785">
    <property type="entry name" value="Winged helix' DNA-binding domain"/>
    <property type="match status" value="1"/>
</dbReference>
<dbReference type="PANTHER" id="PTHR38445">
    <property type="entry name" value="HTH-TYPE TRANSCRIPTIONAL REPRESSOR YTRA"/>
    <property type="match status" value="1"/>
</dbReference>
<feature type="domain" description="HTH gntR-type" evidence="4">
    <location>
        <begin position="9"/>
        <end position="77"/>
    </location>
</feature>
<dbReference type="RefSeq" id="WP_019226220.1">
    <property type="nucleotide sequence ID" value="NZ_CP046996.1"/>
</dbReference>
<evidence type="ECO:0000256" key="1">
    <source>
        <dbReference type="ARBA" id="ARBA00023015"/>
    </source>
</evidence>
<keyword evidence="2" id="KW-0238">DNA-binding</keyword>
<sequence length="131" mass="14567">MKLKIEGMKPIYLQIAEWLETEILNGAIGVNEKIYSQYQLAEMYNINPATAAKGLTILAEANILYKKRGLGMFVSADAAKLILNRRKNDTLKNMVIEVIGEAHRLGINTEELITLIKELTEKGSGLSDVCD</sequence>
<dbReference type="PROSITE" id="PS50949">
    <property type="entry name" value="HTH_GNTR"/>
    <property type="match status" value="1"/>
</dbReference>
<evidence type="ECO:0000313" key="5">
    <source>
        <dbReference type="EMBL" id="QGZ99856.1"/>
    </source>
</evidence>
<evidence type="ECO:0000313" key="6">
    <source>
        <dbReference type="Proteomes" id="UP000430508"/>
    </source>
</evidence>
<dbReference type="Gene3D" id="1.10.10.10">
    <property type="entry name" value="Winged helix-like DNA-binding domain superfamily/Winged helix DNA-binding domain"/>
    <property type="match status" value="1"/>
</dbReference>
<dbReference type="EMBL" id="CP046996">
    <property type="protein sequence ID" value="QGZ99856.1"/>
    <property type="molecule type" value="Genomic_DNA"/>
</dbReference>
<accession>A0A857DG38</accession>
<dbReference type="GO" id="GO:0003700">
    <property type="term" value="F:DNA-binding transcription factor activity"/>
    <property type="evidence" value="ECO:0007669"/>
    <property type="project" value="InterPro"/>
</dbReference>
<dbReference type="InterPro" id="IPR036390">
    <property type="entry name" value="WH_DNA-bd_sf"/>
</dbReference>
<dbReference type="InterPro" id="IPR000524">
    <property type="entry name" value="Tscrpt_reg_HTH_GntR"/>
</dbReference>
<evidence type="ECO:0000256" key="2">
    <source>
        <dbReference type="ARBA" id="ARBA00023125"/>
    </source>
</evidence>
<evidence type="ECO:0000259" key="4">
    <source>
        <dbReference type="PROSITE" id="PS50949"/>
    </source>
</evidence>
<dbReference type="SMART" id="SM00345">
    <property type="entry name" value="HTH_GNTR"/>
    <property type="match status" value="1"/>
</dbReference>
<evidence type="ECO:0000256" key="3">
    <source>
        <dbReference type="ARBA" id="ARBA00023163"/>
    </source>
</evidence>
<dbReference type="GO" id="GO:0003677">
    <property type="term" value="F:DNA binding"/>
    <property type="evidence" value="ECO:0007669"/>
    <property type="project" value="UniProtKB-KW"/>
</dbReference>
<protein>
    <submittedName>
        <fullName evidence="5">GntR family transcriptional regulator</fullName>
    </submittedName>
</protein>
<proteinExistence type="predicted"/>
<reference evidence="5 6" key="1">
    <citation type="submission" date="2019-12" db="EMBL/GenBank/DDBJ databases">
        <title>Sequence classification of anaerobic respiratory reductive dehalogenases: First we see many, then we see few.</title>
        <authorList>
            <person name="Molenda O."/>
            <person name="Puentes Jacome L.A."/>
            <person name="Cao X."/>
            <person name="Nesbo C.L."/>
            <person name="Tang S."/>
            <person name="Morson N."/>
            <person name="Patron J."/>
            <person name="Lomheim L."/>
            <person name="Wishart D.S."/>
            <person name="Edwards E.A."/>
        </authorList>
    </citation>
    <scope>NUCLEOTIDE SEQUENCE [LARGE SCALE GENOMIC DNA]</scope>
    <source>
        <strain evidence="5 6">12DCA</strain>
    </source>
</reference>
<gene>
    <name evidence="5" type="ORF">GQ588_03940</name>
</gene>
<dbReference type="PANTHER" id="PTHR38445:SF10">
    <property type="entry name" value="GNTR-FAMILY TRANSCRIPTIONAL REGULATOR"/>
    <property type="match status" value="1"/>
</dbReference>
<dbReference type="CDD" id="cd07377">
    <property type="entry name" value="WHTH_GntR"/>
    <property type="match status" value="1"/>
</dbReference>
<keyword evidence="1" id="KW-0805">Transcription regulation</keyword>
<name>A0A857DG38_9FIRM</name>
<keyword evidence="3" id="KW-0804">Transcription</keyword>
<dbReference type="Proteomes" id="UP000430508">
    <property type="component" value="Chromosome"/>
</dbReference>
<organism evidence="5 6">
    <name type="scientific">Dehalobacter restrictus</name>
    <dbReference type="NCBI Taxonomy" id="55583"/>
    <lineage>
        <taxon>Bacteria</taxon>
        <taxon>Bacillati</taxon>
        <taxon>Bacillota</taxon>
        <taxon>Clostridia</taxon>
        <taxon>Eubacteriales</taxon>
        <taxon>Desulfitobacteriaceae</taxon>
        <taxon>Dehalobacter</taxon>
    </lineage>
</organism>
<dbReference type="AlphaFoldDB" id="A0A857DG38"/>
<dbReference type="Pfam" id="PF00392">
    <property type="entry name" value="GntR"/>
    <property type="match status" value="1"/>
</dbReference>
<dbReference type="InterPro" id="IPR036388">
    <property type="entry name" value="WH-like_DNA-bd_sf"/>
</dbReference>